<gene>
    <name evidence="2" type="ORF">GM418_24045</name>
</gene>
<dbReference type="SUPFAM" id="SSF55811">
    <property type="entry name" value="Nudix"/>
    <property type="match status" value="1"/>
</dbReference>
<feature type="domain" description="Nudix hydrolase" evidence="1">
    <location>
        <begin position="66"/>
        <end position="193"/>
    </location>
</feature>
<protein>
    <submittedName>
        <fullName evidence="2">NUDIX domain-containing protein</fullName>
    </submittedName>
</protein>
<dbReference type="CDD" id="cd04672">
    <property type="entry name" value="NUDIX_CDP-Chase_like"/>
    <property type="match status" value="1"/>
</dbReference>
<accession>A0A6I6JZ99</accession>
<dbReference type="KEGG" id="mcos:GM418_24045"/>
<dbReference type="AlphaFoldDB" id="A0A6I6JZ99"/>
<dbReference type="Gene3D" id="3.90.79.10">
    <property type="entry name" value="Nucleoside Triphosphate Pyrophosphohydrolase"/>
    <property type="match status" value="1"/>
</dbReference>
<dbReference type="InterPro" id="IPR059176">
    <property type="entry name" value="UDP-X_N"/>
</dbReference>
<keyword evidence="3" id="KW-1185">Reference proteome</keyword>
<dbReference type="PANTHER" id="PTHR43736:SF1">
    <property type="entry name" value="DIHYDRONEOPTERIN TRIPHOSPHATE DIPHOSPHATASE"/>
    <property type="match status" value="1"/>
</dbReference>
<dbReference type="Gene3D" id="6.10.250.1120">
    <property type="match status" value="1"/>
</dbReference>
<dbReference type="Pfam" id="PF12535">
    <property type="entry name" value="Nudix_N"/>
    <property type="match status" value="1"/>
</dbReference>
<dbReference type="PROSITE" id="PS51462">
    <property type="entry name" value="NUDIX"/>
    <property type="match status" value="1"/>
</dbReference>
<name>A0A6I6JZ99_9BACT</name>
<sequence>MNSFYFEKVKRVQTLAEIGLEFSENTFDRERYEELRQISLEILEKMTDTPIEKIIPVIEEKDGYKTPKVDVRAVVFNETGKILLVQEKADNCWAMPGGWSDVSYSPKEVAEKECMEEAGLAVKATRLLAVIDKQKQGMPPAFEYVYKIFLLCEKLGDNISTGSETKDVGWFAENELPELSNPRNNITVLKMMFEFYKGERNEAYFD</sequence>
<proteinExistence type="predicted"/>
<organism evidence="2 3">
    <name type="scientific">Maribellus comscasis</name>
    <dbReference type="NCBI Taxonomy" id="2681766"/>
    <lineage>
        <taxon>Bacteria</taxon>
        <taxon>Pseudomonadati</taxon>
        <taxon>Bacteroidota</taxon>
        <taxon>Bacteroidia</taxon>
        <taxon>Marinilabiliales</taxon>
        <taxon>Prolixibacteraceae</taxon>
        <taxon>Maribellus</taxon>
    </lineage>
</organism>
<dbReference type="PANTHER" id="PTHR43736">
    <property type="entry name" value="ADP-RIBOSE PYROPHOSPHATASE"/>
    <property type="match status" value="1"/>
</dbReference>
<evidence type="ECO:0000313" key="2">
    <source>
        <dbReference type="EMBL" id="QGY46619.1"/>
    </source>
</evidence>
<dbReference type="Pfam" id="PF00293">
    <property type="entry name" value="NUDIX"/>
    <property type="match status" value="1"/>
</dbReference>
<dbReference type="RefSeq" id="WP_158869747.1">
    <property type="nucleotide sequence ID" value="NZ_CP046401.1"/>
</dbReference>
<evidence type="ECO:0000313" key="3">
    <source>
        <dbReference type="Proteomes" id="UP000428260"/>
    </source>
</evidence>
<evidence type="ECO:0000259" key="1">
    <source>
        <dbReference type="PROSITE" id="PS51462"/>
    </source>
</evidence>
<dbReference type="EMBL" id="CP046401">
    <property type="protein sequence ID" value="QGY46619.1"/>
    <property type="molecule type" value="Genomic_DNA"/>
</dbReference>
<dbReference type="InterPro" id="IPR000086">
    <property type="entry name" value="NUDIX_hydrolase_dom"/>
</dbReference>
<reference evidence="2 3" key="1">
    <citation type="submission" date="2019-11" db="EMBL/GenBank/DDBJ databases">
        <authorList>
            <person name="Zheng R.K."/>
            <person name="Sun C.M."/>
        </authorList>
    </citation>
    <scope>NUCLEOTIDE SEQUENCE [LARGE SCALE GENOMIC DNA]</scope>
    <source>
        <strain evidence="2 3">WC007</strain>
    </source>
</reference>
<dbReference type="InterPro" id="IPR015797">
    <property type="entry name" value="NUDIX_hydrolase-like_dom_sf"/>
</dbReference>
<dbReference type="Proteomes" id="UP000428260">
    <property type="component" value="Chromosome"/>
</dbReference>